<dbReference type="PANTHER" id="PTHR23058">
    <property type="entry name" value="PEROXISOMAL MEMBRANE PROTEIN PEX14"/>
    <property type="match status" value="1"/>
</dbReference>
<evidence type="ECO:0000313" key="13">
    <source>
        <dbReference type="EMBL" id="WPK27666.1"/>
    </source>
</evidence>
<keyword evidence="3 10" id="KW-0653">Protein transport</keyword>
<feature type="compositionally biased region" description="Basic and acidic residues" evidence="11">
    <location>
        <begin position="346"/>
        <end position="368"/>
    </location>
</feature>
<dbReference type="PANTHER" id="PTHR23058:SF0">
    <property type="entry name" value="PEROXISOMAL MEMBRANE PROTEIN PEX14"/>
    <property type="match status" value="1"/>
</dbReference>
<keyword evidence="14" id="KW-1185">Reference proteome</keyword>
<comment type="similarity">
    <text evidence="1 10">Belongs to the peroxin-14 family.</text>
</comment>
<evidence type="ECO:0000256" key="6">
    <source>
        <dbReference type="ARBA" id="ARBA00023140"/>
    </source>
</evidence>
<name>A0AAX4HGZ6_9ASCO</name>
<dbReference type="GO" id="GO:0016560">
    <property type="term" value="P:protein import into peroxisome matrix, docking"/>
    <property type="evidence" value="ECO:0007669"/>
    <property type="project" value="UniProtKB-UniRule"/>
</dbReference>
<comment type="subcellular location">
    <subcellularLocation>
        <location evidence="9 10">Peroxisome membrane</location>
    </subcellularLocation>
</comment>
<evidence type="ECO:0000256" key="4">
    <source>
        <dbReference type="ARBA" id="ARBA00023010"/>
    </source>
</evidence>
<proteinExistence type="inferred from homology"/>
<feature type="region of interest" description="Disordered" evidence="11">
    <location>
        <begin position="38"/>
        <end position="67"/>
    </location>
</feature>
<protein>
    <recommendedName>
        <fullName evidence="7 10">Peroxisomal membrane protein PEX14</fullName>
    </recommendedName>
    <alternativeName>
        <fullName evidence="8 10">Peroxin-14</fullName>
    </alternativeName>
</protein>
<keyword evidence="2 10" id="KW-0813">Transport</keyword>
<keyword evidence="4" id="KW-0811">Translocation</keyword>
<comment type="function">
    <text evidence="10">Component of the PEX13-PEX14 docking complex, a translocon channel that specifically mediates the import of peroxisomal cargo proteins bound to PEX5 receptor. The PEX13-PEX14 docking complex forms a large import pore which can be opened to a diameter of about 9 nm. Mechanistically, PEX5 receptor along with cargo proteins associates with the PEX14 subunit of the PEX13-PEX14 docking complex in the cytosol, leading to the insertion of the receptor into the organelle membrane with the concomitant translocation of the cargo into the peroxisome matrix.</text>
</comment>
<dbReference type="GO" id="GO:1990429">
    <property type="term" value="C:peroxisomal importomer complex"/>
    <property type="evidence" value="ECO:0007669"/>
    <property type="project" value="TreeGrafter"/>
</dbReference>
<evidence type="ECO:0000259" key="12">
    <source>
        <dbReference type="Pfam" id="PF04695"/>
    </source>
</evidence>
<keyword evidence="5 10" id="KW-0472">Membrane</keyword>
<dbReference type="AlphaFoldDB" id="A0AAX4HGZ6"/>
<dbReference type="KEGG" id="asau:88176122"/>
<dbReference type="Gene3D" id="1.10.10.10">
    <property type="entry name" value="Winged helix-like DNA-binding domain superfamily/Winged helix DNA-binding domain"/>
    <property type="match status" value="1"/>
</dbReference>
<feature type="compositionally biased region" description="Low complexity" evidence="11">
    <location>
        <begin position="280"/>
        <end position="303"/>
    </location>
</feature>
<feature type="compositionally biased region" description="Basic and acidic residues" evidence="11">
    <location>
        <begin position="42"/>
        <end position="53"/>
    </location>
</feature>
<evidence type="ECO:0000256" key="8">
    <source>
        <dbReference type="ARBA" id="ARBA00029691"/>
    </source>
</evidence>
<sequence>MNEELLGSAVSFLRDPGVASSPLNKKIEFLQSKGLNEQEIEEAMKRANSDEPHTQSQQPQQHNPPKTYQSAILQHGHTQQPPLPYDYYAVAPQVPERGWKDYFIMATATAGVTYGIYQVFSRYLLPSIIPPGQSRVDQDKEKIDEEFVKIDKVLEQMALEQKEIKTANEAKLKDIDEVITSVNDFLSRYNKDKIKFDDDLRLMKLEVDSLQNTIEKNLKLTKENMHSELEDIVDELSSLKNLIKARAGSSTGTERKVVPVSSIPKASDILKKVKSNASGAQQPPASAQTPTSQSSAAPEAPHSSESKQTPTEAASSSPDQNGRGPSVMKDGVFAAGIPDWQLAHKKREEAAERQARFTKSEDSSLLADDDKAVEESIKKVGVPAWQLAAGN</sequence>
<gene>
    <name evidence="13" type="ORF">PUMCH_005063</name>
</gene>
<dbReference type="Pfam" id="PF04695">
    <property type="entry name" value="Pex14_N"/>
    <property type="match status" value="1"/>
</dbReference>
<accession>A0AAX4HGZ6</accession>
<evidence type="ECO:0000256" key="10">
    <source>
        <dbReference type="RuleBase" id="RU367032"/>
    </source>
</evidence>
<evidence type="ECO:0000256" key="9">
    <source>
        <dbReference type="ARBA" id="ARBA00046271"/>
    </source>
</evidence>
<evidence type="ECO:0000256" key="1">
    <source>
        <dbReference type="ARBA" id="ARBA00005443"/>
    </source>
</evidence>
<feature type="domain" description="Peroxisome membrane anchor protein Pex14p N-terminal" evidence="12">
    <location>
        <begin position="2"/>
        <end position="46"/>
    </location>
</feature>
<evidence type="ECO:0000256" key="5">
    <source>
        <dbReference type="ARBA" id="ARBA00023136"/>
    </source>
</evidence>
<dbReference type="GeneID" id="88176122"/>
<dbReference type="EMBL" id="CP138900">
    <property type="protein sequence ID" value="WPK27666.1"/>
    <property type="molecule type" value="Genomic_DNA"/>
</dbReference>
<feature type="region of interest" description="Disordered" evidence="11">
    <location>
        <begin position="274"/>
        <end position="368"/>
    </location>
</feature>
<evidence type="ECO:0000256" key="11">
    <source>
        <dbReference type="SAM" id="MobiDB-lite"/>
    </source>
</evidence>
<evidence type="ECO:0000256" key="3">
    <source>
        <dbReference type="ARBA" id="ARBA00022927"/>
    </source>
</evidence>
<dbReference type="GO" id="GO:0005778">
    <property type="term" value="C:peroxisomal membrane"/>
    <property type="evidence" value="ECO:0007669"/>
    <property type="project" value="UniProtKB-SubCell"/>
</dbReference>
<dbReference type="InterPro" id="IPR006785">
    <property type="entry name" value="Pex14_N"/>
</dbReference>
<reference evidence="13 14" key="1">
    <citation type="submission" date="2023-10" db="EMBL/GenBank/DDBJ databases">
        <title>Draft Genome Sequence of Candida saopaulonensis from a very Premature Infant with Sepsis.</title>
        <authorList>
            <person name="Ning Y."/>
            <person name="Dai R."/>
            <person name="Xiao M."/>
            <person name="Xu Y."/>
            <person name="Yan Q."/>
            <person name="Zhang L."/>
        </authorList>
    </citation>
    <scope>NUCLEOTIDE SEQUENCE [LARGE SCALE GENOMIC DNA]</scope>
    <source>
        <strain evidence="13 14">19XY460</strain>
    </source>
</reference>
<dbReference type="RefSeq" id="XP_062880043.1">
    <property type="nucleotide sequence ID" value="XM_063023973.1"/>
</dbReference>
<evidence type="ECO:0000256" key="2">
    <source>
        <dbReference type="ARBA" id="ARBA00022448"/>
    </source>
</evidence>
<feature type="compositionally biased region" description="Polar residues" evidence="11">
    <location>
        <begin position="54"/>
        <end position="67"/>
    </location>
</feature>
<dbReference type="Proteomes" id="UP001338582">
    <property type="component" value="Chromosome 7"/>
</dbReference>
<feature type="compositionally biased region" description="Polar residues" evidence="11">
    <location>
        <begin position="307"/>
        <end position="320"/>
    </location>
</feature>
<dbReference type="InterPro" id="IPR036388">
    <property type="entry name" value="WH-like_DNA-bd_sf"/>
</dbReference>
<dbReference type="InterPro" id="IPR025655">
    <property type="entry name" value="PEX14"/>
</dbReference>
<organism evidence="13 14">
    <name type="scientific">Australozyma saopauloensis</name>
    <dbReference type="NCBI Taxonomy" id="291208"/>
    <lineage>
        <taxon>Eukaryota</taxon>
        <taxon>Fungi</taxon>
        <taxon>Dikarya</taxon>
        <taxon>Ascomycota</taxon>
        <taxon>Saccharomycotina</taxon>
        <taxon>Pichiomycetes</taxon>
        <taxon>Metschnikowiaceae</taxon>
        <taxon>Australozyma</taxon>
    </lineage>
</organism>
<keyword evidence="6 10" id="KW-0576">Peroxisome</keyword>
<dbReference type="GO" id="GO:0005102">
    <property type="term" value="F:signaling receptor binding"/>
    <property type="evidence" value="ECO:0007669"/>
    <property type="project" value="TreeGrafter"/>
</dbReference>
<evidence type="ECO:0000256" key="7">
    <source>
        <dbReference type="ARBA" id="ARBA00029502"/>
    </source>
</evidence>
<evidence type="ECO:0000313" key="14">
    <source>
        <dbReference type="Proteomes" id="UP001338582"/>
    </source>
</evidence>